<name>A0ABN6HR98_9FLAO</name>
<dbReference type="InterPro" id="IPR027417">
    <property type="entry name" value="P-loop_NTPase"/>
</dbReference>
<reference evidence="4 5" key="1">
    <citation type="submission" date="2021-06" db="EMBL/GenBank/DDBJ databases">
        <title>Whole genome sequences of Flavobacterium sp. KK2020170 and assembly.</title>
        <authorList>
            <person name="Kitahara K."/>
            <person name="Miyoshi S."/>
            <person name="Uesaka K."/>
        </authorList>
    </citation>
    <scope>NUCLEOTIDE SEQUENCE [LARGE SCALE GENOMIC DNA]</scope>
    <source>
        <strain evidence="4 5">KK2020170</strain>
    </source>
</reference>
<dbReference type="InterPro" id="IPR000863">
    <property type="entry name" value="Sulfotransferase_dom"/>
</dbReference>
<dbReference type="RefSeq" id="WP_221258881.1">
    <property type="nucleotide sequence ID" value="NZ_AP024749.1"/>
</dbReference>
<accession>A0ABN6HR98</accession>
<keyword evidence="2" id="KW-0325">Glycoprotein</keyword>
<dbReference type="Proteomes" id="UP000825258">
    <property type="component" value="Chromosome"/>
</dbReference>
<protein>
    <recommendedName>
        <fullName evidence="3">Sulfotransferase domain-containing protein</fullName>
    </recommendedName>
</protein>
<dbReference type="PANTHER" id="PTHR10605:SF56">
    <property type="entry name" value="BIFUNCTIONAL HEPARAN SULFATE N-DEACETYLASE_N-SULFOTRANSFERASE"/>
    <property type="match status" value="1"/>
</dbReference>
<feature type="domain" description="Sulfotransferase" evidence="3">
    <location>
        <begin position="4"/>
        <end position="213"/>
    </location>
</feature>
<evidence type="ECO:0000256" key="1">
    <source>
        <dbReference type="ARBA" id="ARBA00022679"/>
    </source>
</evidence>
<dbReference type="EMBL" id="AP024749">
    <property type="protein sequence ID" value="BCY27244.1"/>
    <property type="molecule type" value="Genomic_DNA"/>
</dbReference>
<gene>
    <name evidence="4" type="ORF">KK2020170_01120</name>
</gene>
<proteinExistence type="predicted"/>
<dbReference type="Gene3D" id="3.40.50.300">
    <property type="entry name" value="P-loop containing nucleotide triphosphate hydrolases"/>
    <property type="match status" value="1"/>
</dbReference>
<keyword evidence="5" id="KW-1185">Reference proteome</keyword>
<evidence type="ECO:0000313" key="4">
    <source>
        <dbReference type="EMBL" id="BCY27244.1"/>
    </source>
</evidence>
<keyword evidence="1" id="KW-0808">Transferase</keyword>
<organism evidence="4 5">
    <name type="scientific">Flavobacterium okayamense</name>
    <dbReference type="NCBI Taxonomy" id="2830782"/>
    <lineage>
        <taxon>Bacteria</taxon>
        <taxon>Pseudomonadati</taxon>
        <taxon>Bacteroidota</taxon>
        <taxon>Flavobacteriia</taxon>
        <taxon>Flavobacteriales</taxon>
        <taxon>Flavobacteriaceae</taxon>
        <taxon>Flavobacterium</taxon>
    </lineage>
</organism>
<dbReference type="SUPFAM" id="SSF52540">
    <property type="entry name" value="P-loop containing nucleoside triphosphate hydrolases"/>
    <property type="match status" value="1"/>
</dbReference>
<dbReference type="Pfam" id="PF00685">
    <property type="entry name" value="Sulfotransfer_1"/>
    <property type="match status" value="1"/>
</dbReference>
<sequence length="308" mass="36719">MSNPNFIIIGERRSGSTTLYDLLNQHPGIGMLTQSDYDFFIETPLFSKEPISNDEIQDWNLTHNIEDYYLKFENLKGVTGQKDADLLWWYPSHKRLQEYLPDTKFIIVLRNPVTRAESQYFNELSKGRETLSFKEALSRKQEAITHWENLHLNYKHRGCYVQSIKHLYQYIPKQNVKIVILEELIQNYDNVMKGVCEFIEVNVEEGLQIKLIHSNKEQLLERKKIATILPFRYIFDLWEKIISKIISKATQDKTTRKKLKNTFTGFYHFSKREKIDSNINEKLQLKEFYKPYNKELEDFLGISLKCWE</sequence>
<dbReference type="InterPro" id="IPR037359">
    <property type="entry name" value="NST/OST"/>
</dbReference>
<evidence type="ECO:0000313" key="5">
    <source>
        <dbReference type="Proteomes" id="UP000825258"/>
    </source>
</evidence>
<evidence type="ECO:0000259" key="3">
    <source>
        <dbReference type="Pfam" id="PF00685"/>
    </source>
</evidence>
<dbReference type="PANTHER" id="PTHR10605">
    <property type="entry name" value="HEPARAN SULFATE SULFOTRANSFERASE"/>
    <property type="match status" value="1"/>
</dbReference>
<evidence type="ECO:0000256" key="2">
    <source>
        <dbReference type="ARBA" id="ARBA00023180"/>
    </source>
</evidence>